<reference evidence="1 2" key="1">
    <citation type="journal article" date="2014" name="J. Biotechnol.">
        <title>Complete genome sequence of the actinobacterium Amycolatopsis japonica MG417-CF17(T) (=DSM 44213T) producing (S,S)-N,N'-ethylenediaminedisuccinic acid.</title>
        <authorList>
            <person name="Stegmann E."/>
            <person name="Albersmeier A."/>
            <person name="Spohn M."/>
            <person name="Gert H."/>
            <person name="Weber T."/>
            <person name="Wohlleben W."/>
            <person name="Kalinowski J."/>
            <person name="Ruckert C."/>
        </authorList>
    </citation>
    <scope>NUCLEOTIDE SEQUENCE [LARGE SCALE GENOMIC DNA]</scope>
    <source>
        <strain evidence="2">MG417-CF17 (DSM 44213)</strain>
    </source>
</reference>
<dbReference type="eggNOG" id="COG4106">
    <property type="taxonomic scope" value="Bacteria"/>
</dbReference>
<sequence>MTSDEVRSVPRRPLPLDYSKPNLARMKDVLLGGHDHYEVDRQAVVDLLALAPDAAAMAKEFRAWANRVVRFLADARGIDQFLDLGSGLPTAENTHQAAQRYNPDALVVYVDHDPVVQAHGLALLEDHLVHVSGADLTDPARTLADPVVAEHIELDRPVAVILNSVLHHIEDLGKARAVVRAYVDAIAPGSYVLITHDFTPGEGSRGALARKLDDLMAGTGHRTVHRGRDEIESLFDGLEILEPGVVHLHEWWPEGPRLAPLTELNHLSLGGVGIKP</sequence>
<dbReference type="STRING" id="208439.AJAP_29775"/>
<dbReference type="PIRSF" id="PIRSF017393">
    <property type="entry name" value="MTase_SAV2177"/>
    <property type="match status" value="1"/>
</dbReference>
<dbReference type="EMBL" id="CP008953">
    <property type="protein sequence ID" value="AIG78787.1"/>
    <property type="molecule type" value="Genomic_DNA"/>
</dbReference>
<dbReference type="InterPro" id="IPR029063">
    <property type="entry name" value="SAM-dependent_MTases_sf"/>
</dbReference>
<dbReference type="Pfam" id="PF04672">
    <property type="entry name" value="Methyltransf_19"/>
    <property type="match status" value="1"/>
</dbReference>
<dbReference type="SUPFAM" id="SSF53335">
    <property type="entry name" value="S-adenosyl-L-methionine-dependent methyltransferases"/>
    <property type="match status" value="1"/>
</dbReference>
<dbReference type="AlphaFoldDB" id="A0A075UX18"/>
<dbReference type="InterPro" id="IPR006764">
    <property type="entry name" value="SAM_dep_MeTrfase_SAV2177_type"/>
</dbReference>
<evidence type="ECO:0008006" key="3">
    <source>
        <dbReference type="Google" id="ProtNLM"/>
    </source>
</evidence>
<dbReference type="HOGENOM" id="CLU_067079_1_0_11"/>
<keyword evidence="2" id="KW-1185">Reference proteome</keyword>
<accession>A0A075UX18</accession>
<name>A0A075UX18_9PSEU</name>
<gene>
    <name evidence="1" type="ORF">AJAP_29775</name>
</gene>
<evidence type="ECO:0000313" key="1">
    <source>
        <dbReference type="EMBL" id="AIG78787.1"/>
    </source>
</evidence>
<organism evidence="1 2">
    <name type="scientific">Amycolatopsis japonica</name>
    <dbReference type="NCBI Taxonomy" id="208439"/>
    <lineage>
        <taxon>Bacteria</taxon>
        <taxon>Bacillati</taxon>
        <taxon>Actinomycetota</taxon>
        <taxon>Actinomycetes</taxon>
        <taxon>Pseudonocardiales</taxon>
        <taxon>Pseudonocardiaceae</taxon>
        <taxon>Amycolatopsis</taxon>
        <taxon>Amycolatopsis japonica group</taxon>
    </lineage>
</organism>
<dbReference type="Proteomes" id="UP000028492">
    <property type="component" value="Chromosome"/>
</dbReference>
<dbReference type="KEGG" id="aja:AJAP_29775"/>
<dbReference type="Gene3D" id="3.40.50.150">
    <property type="entry name" value="Vaccinia Virus protein VP39"/>
    <property type="match status" value="1"/>
</dbReference>
<protein>
    <recommendedName>
        <fullName evidence="3">S-adenosyl methyltransferase</fullName>
    </recommendedName>
</protein>
<dbReference type="RefSeq" id="WP_038517312.1">
    <property type="nucleotide sequence ID" value="NZ_CP008953.1"/>
</dbReference>
<evidence type="ECO:0000313" key="2">
    <source>
        <dbReference type="Proteomes" id="UP000028492"/>
    </source>
</evidence>
<proteinExistence type="predicted"/>